<protein>
    <submittedName>
        <fullName evidence="1">Uncharacterized protein</fullName>
    </submittedName>
</protein>
<dbReference type="KEGG" id="rin:ACS15_1669"/>
<proteinExistence type="predicted"/>
<accession>A0AAC9FTF1</accession>
<dbReference type="EMBL" id="CP012605">
    <property type="protein sequence ID" value="ANH74765.1"/>
    <property type="molecule type" value="Genomic_DNA"/>
</dbReference>
<evidence type="ECO:0000313" key="2">
    <source>
        <dbReference type="Proteomes" id="UP000077927"/>
    </source>
</evidence>
<evidence type="ECO:0000313" key="1">
    <source>
        <dbReference type="EMBL" id="ANH74765.1"/>
    </source>
</evidence>
<dbReference type="Proteomes" id="UP000077927">
    <property type="component" value="Chromosome 1"/>
</dbReference>
<name>A0AAC9FTF1_9RALS</name>
<gene>
    <name evidence="1" type="ORF">ACS15_1669</name>
</gene>
<dbReference type="AlphaFoldDB" id="A0AAC9FTF1"/>
<organism evidence="1 2">
    <name type="scientific">Ralstonia insidiosa</name>
    <dbReference type="NCBI Taxonomy" id="190721"/>
    <lineage>
        <taxon>Bacteria</taxon>
        <taxon>Pseudomonadati</taxon>
        <taxon>Pseudomonadota</taxon>
        <taxon>Betaproteobacteria</taxon>
        <taxon>Burkholderiales</taxon>
        <taxon>Burkholderiaceae</taxon>
        <taxon>Ralstonia</taxon>
    </lineage>
</organism>
<sequence>MDLVLRSHAGSFGDARAGSIDAKAAHRASRLNCLSSIVFLTRGKAATRHRIHKIARSFNFYFCAARRHPAGHEAGCGGFKRVCCSIDFLPGT</sequence>
<reference evidence="1 2" key="1">
    <citation type="submission" date="2015-09" db="EMBL/GenBank/DDBJ databases">
        <authorList>
            <person name="Xu Y."/>
            <person name="Nagy A."/>
            <person name="Liu N.T."/>
            <person name="Nou X."/>
        </authorList>
    </citation>
    <scope>NUCLEOTIDE SEQUENCE [LARGE SCALE GENOMIC DNA]</scope>
    <source>
        <strain evidence="1 2">FC1138</strain>
    </source>
</reference>